<dbReference type="EMBL" id="JAAHCF010000143">
    <property type="protein sequence ID" value="KAK8147498.1"/>
    <property type="molecule type" value="Genomic_DNA"/>
</dbReference>
<comment type="caution">
    <text evidence="5">The sequence shown here is derived from an EMBL/GenBank/DDBJ whole genome shotgun (WGS) entry which is preliminary data.</text>
</comment>
<dbReference type="GO" id="GO:0009986">
    <property type="term" value="C:cell surface"/>
    <property type="evidence" value="ECO:0007669"/>
    <property type="project" value="TreeGrafter"/>
</dbReference>
<evidence type="ECO:0000256" key="3">
    <source>
        <dbReference type="ARBA" id="ARBA00023180"/>
    </source>
</evidence>
<reference evidence="5 6" key="1">
    <citation type="submission" date="2020-02" db="EMBL/GenBank/DDBJ databases">
        <title>Comparative genomics of the hypocrealean fungal genus Beauvera.</title>
        <authorList>
            <person name="Showalter D.N."/>
            <person name="Bushley K.E."/>
            <person name="Rehner S.A."/>
        </authorList>
    </citation>
    <scope>NUCLEOTIDE SEQUENCE [LARGE SCALE GENOMIC DNA]</scope>
    <source>
        <strain evidence="5 6">ARSEF4384</strain>
    </source>
</reference>
<proteinExistence type="predicted"/>
<keyword evidence="3" id="KW-0325">Glycoprotein</keyword>
<evidence type="ECO:0000313" key="6">
    <source>
        <dbReference type="Proteomes" id="UP001397290"/>
    </source>
</evidence>
<keyword evidence="2 4" id="KW-0732">Signal</keyword>
<evidence type="ECO:0008006" key="7">
    <source>
        <dbReference type="Google" id="ProtNLM"/>
    </source>
</evidence>
<evidence type="ECO:0000256" key="2">
    <source>
        <dbReference type="ARBA" id="ARBA00022729"/>
    </source>
</evidence>
<sequence>MPSFQKFMVLATASVGAFAASSSDCTTDMTIDSVNPTFDCDTIDAKVTVSPSLQGNLQIEGPKVFKQDFVISNTSSLLSISSSSLQAIGGEFLVEDAGLLASVDLQKLTKLNKLTFRRLGQLNKLTFSSSGVSQASSVDIADTFLSDISGLNLATVDSLTINNNRRLAKFNSNLVNITKTLILTNNGNDMQVNLTDLQSAYEIQVSNIKSLDTPALKEIQNGIKFDTNPNLETYQAANLTNVGTSKNGGSVSFINNGKLTNISFPYLKTISGDLTIVNNTNLDEITGFPELKSVENMLLGGTFEKYVTLSNSQASSTNNSSAELPKLDDVKGTINVKSTSNLTDVCKFFNGLKGKVVQGKVNCAGGLDNKTANDQNGLNKTGSSGNGSGAGTPSFSTAAIFLGLIAGAAQLL</sequence>
<dbReference type="GO" id="GO:0009277">
    <property type="term" value="C:fungal-type cell wall"/>
    <property type="evidence" value="ECO:0007669"/>
    <property type="project" value="TreeGrafter"/>
</dbReference>
<dbReference type="SUPFAM" id="SSF52058">
    <property type="entry name" value="L domain-like"/>
    <property type="match status" value="1"/>
</dbReference>
<accession>A0AAW0RZQ0</accession>
<feature type="signal peptide" evidence="4">
    <location>
        <begin position="1"/>
        <end position="19"/>
    </location>
</feature>
<dbReference type="PANTHER" id="PTHR31018">
    <property type="entry name" value="SPORULATION-SPECIFIC PROTEIN-RELATED"/>
    <property type="match status" value="1"/>
</dbReference>
<evidence type="ECO:0000256" key="1">
    <source>
        <dbReference type="ARBA" id="ARBA00004196"/>
    </source>
</evidence>
<evidence type="ECO:0000256" key="4">
    <source>
        <dbReference type="SAM" id="SignalP"/>
    </source>
</evidence>
<evidence type="ECO:0000313" key="5">
    <source>
        <dbReference type="EMBL" id="KAK8147498.1"/>
    </source>
</evidence>
<dbReference type="GO" id="GO:0005886">
    <property type="term" value="C:plasma membrane"/>
    <property type="evidence" value="ECO:0007669"/>
    <property type="project" value="TreeGrafter"/>
</dbReference>
<feature type="chain" id="PRO_5043530619" description="ECM33-like protein" evidence="4">
    <location>
        <begin position="20"/>
        <end position="412"/>
    </location>
</feature>
<dbReference type="AlphaFoldDB" id="A0AAW0RZQ0"/>
<keyword evidence="6" id="KW-1185">Reference proteome</keyword>
<organism evidence="5 6">
    <name type="scientific">Beauveria asiatica</name>
    <dbReference type="NCBI Taxonomy" id="1069075"/>
    <lineage>
        <taxon>Eukaryota</taxon>
        <taxon>Fungi</taxon>
        <taxon>Dikarya</taxon>
        <taxon>Ascomycota</taxon>
        <taxon>Pezizomycotina</taxon>
        <taxon>Sordariomycetes</taxon>
        <taxon>Hypocreomycetidae</taxon>
        <taxon>Hypocreales</taxon>
        <taxon>Cordycipitaceae</taxon>
        <taxon>Beauveria</taxon>
    </lineage>
</organism>
<dbReference type="InterPro" id="IPR051648">
    <property type="entry name" value="CWI-Assembly_Regulator"/>
</dbReference>
<gene>
    <name evidence="5" type="ORF">G3M48_001507</name>
</gene>
<name>A0AAW0RZQ0_9HYPO</name>
<dbReference type="GO" id="GO:0031505">
    <property type="term" value="P:fungal-type cell wall organization"/>
    <property type="evidence" value="ECO:0007669"/>
    <property type="project" value="TreeGrafter"/>
</dbReference>
<comment type="subcellular location">
    <subcellularLocation>
        <location evidence="1">Cell envelope</location>
    </subcellularLocation>
</comment>
<dbReference type="Proteomes" id="UP001397290">
    <property type="component" value="Unassembled WGS sequence"/>
</dbReference>
<dbReference type="PANTHER" id="PTHR31018:SF3">
    <property type="entry name" value="RECEPTOR PROTEIN-TYROSINE KINASE"/>
    <property type="match status" value="1"/>
</dbReference>
<protein>
    <recommendedName>
        <fullName evidence="7">ECM33-like protein</fullName>
    </recommendedName>
</protein>